<dbReference type="InterPro" id="IPR015250">
    <property type="entry name" value="MPT63-like"/>
</dbReference>
<dbReference type="GO" id="GO:0005615">
    <property type="term" value="C:extracellular space"/>
    <property type="evidence" value="ECO:0007669"/>
    <property type="project" value="InterPro"/>
</dbReference>
<feature type="domain" description="MPT63-like" evidence="4">
    <location>
        <begin position="25"/>
        <end position="146"/>
    </location>
</feature>
<evidence type="ECO:0000313" key="5">
    <source>
        <dbReference type="EMBL" id="GFG57803.1"/>
    </source>
</evidence>
<dbReference type="EMBL" id="BLKT01000003">
    <property type="protein sequence ID" value="GFG57803.1"/>
    <property type="molecule type" value="Genomic_DNA"/>
</dbReference>
<evidence type="ECO:0000256" key="2">
    <source>
        <dbReference type="SAM" id="MobiDB-lite"/>
    </source>
</evidence>
<dbReference type="Pfam" id="PF09167">
    <property type="entry name" value="DUF1942"/>
    <property type="match status" value="1"/>
</dbReference>
<accession>A0A7I9WJI8</accession>
<dbReference type="AlphaFoldDB" id="A0A7I9WJI8"/>
<dbReference type="SUPFAM" id="SSF81982">
    <property type="entry name" value="Antigen MPT63/MPB63 (immunoprotective extracellular protein)"/>
    <property type="match status" value="1"/>
</dbReference>
<feature type="signal peptide" evidence="3">
    <location>
        <begin position="1"/>
        <end position="20"/>
    </location>
</feature>
<organism evidence="5 6">
    <name type="scientific">Mycolicibacterium murale</name>
    <dbReference type="NCBI Taxonomy" id="182220"/>
    <lineage>
        <taxon>Bacteria</taxon>
        <taxon>Bacillati</taxon>
        <taxon>Actinomycetota</taxon>
        <taxon>Actinomycetes</taxon>
        <taxon>Mycobacteriales</taxon>
        <taxon>Mycobacteriaceae</taxon>
        <taxon>Mycolicibacterium</taxon>
    </lineage>
</organism>
<evidence type="ECO:0000256" key="3">
    <source>
        <dbReference type="SAM" id="SignalP"/>
    </source>
</evidence>
<name>A0A7I9WJI8_9MYCO</name>
<dbReference type="Proteomes" id="UP000465241">
    <property type="component" value="Unassembled WGS sequence"/>
</dbReference>
<dbReference type="Gene3D" id="2.60.40.1240">
    <property type="match status" value="1"/>
</dbReference>
<dbReference type="InterPro" id="IPR029050">
    <property type="entry name" value="Immunoprotect_excell_Ig-like"/>
</dbReference>
<sequence length="285" mass="28536">MTVMLAAAGFATATLPAAHAVEGPASDELGHQLQLVDGAVVQSWTVTALRPSADAIPYPVRGVLWEAEATDEALQGNVIPVIPNFSARSRTGESYRVLFEVATPQGVNPGTLTPGHKVSGKLYFDVTGDVPDQVAYTAGGRDLLIWNAEQPGGADPSSGAASTPVRAPAAESPAPAAEAVPPVADTDAAPPVADTGAAATAPPSLGQGTALAEEPPARQGTPIPEVTPPPAGPTPEWVGTPATGEPARRGTALTPAPSPAPEPGAVQPMPAETVAPSAPSEPPAR</sequence>
<feature type="compositionally biased region" description="Low complexity" evidence="2">
    <location>
        <begin position="167"/>
        <end position="204"/>
    </location>
</feature>
<reference evidence="5 6" key="1">
    <citation type="journal article" date="2019" name="Emerg. Microbes Infect.">
        <title>Comprehensive subspecies identification of 175 nontuberculous mycobacteria species based on 7547 genomic profiles.</title>
        <authorList>
            <person name="Matsumoto Y."/>
            <person name="Kinjo T."/>
            <person name="Motooka D."/>
            <person name="Nabeya D."/>
            <person name="Jung N."/>
            <person name="Uechi K."/>
            <person name="Horii T."/>
            <person name="Iida T."/>
            <person name="Fujita J."/>
            <person name="Nakamura S."/>
        </authorList>
    </citation>
    <scope>NUCLEOTIDE SEQUENCE [LARGE SCALE GENOMIC DNA]</scope>
    <source>
        <strain evidence="5 6">JCM 13392</strain>
    </source>
</reference>
<feature type="chain" id="PRO_5029692388" evidence="3">
    <location>
        <begin position="21"/>
        <end position="285"/>
    </location>
</feature>
<proteinExistence type="predicted"/>
<keyword evidence="1 3" id="KW-0732">Signal</keyword>
<protein>
    <submittedName>
        <fullName evidence="5">Immunogenic protein MPT63</fullName>
    </submittedName>
</protein>
<evidence type="ECO:0000259" key="4">
    <source>
        <dbReference type="Pfam" id="PF09167"/>
    </source>
</evidence>
<evidence type="ECO:0000256" key="1">
    <source>
        <dbReference type="ARBA" id="ARBA00022729"/>
    </source>
</evidence>
<gene>
    <name evidence="5" type="ORF">MMUR_19390</name>
</gene>
<keyword evidence="6" id="KW-1185">Reference proteome</keyword>
<comment type="caution">
    <text evidence="5">The sequence shown here is derived from an EMBL/GenBank/DDBJ whole genome shotgun (WGS) entry which is preliminary data.</text>
</comment>
<feature type="region of interest" description="Disordered" evidence="2">
    <location>
        <begin position="147"/>
        <end position="285"/>
    </location>
</feature>
<evidence type="ECO:0000313" key="6">
    <source>
        <dbReference type="Proteomes" id="UP000465241"/>
    </source>
</evidence>